<dbReference type="NCBIfam" id="NF002558">
    <property type="entry name" value="PRK02126.1"/>
    <property type="match status" value="1"/>
</dbReference>
<dbReference type="Pfam" id="PF12706">
    <property type="entry name" value="Lactamase_B_2"/>
    <property type="match status" value="1"/>
</dbReference>
<reference evidence="3" key="1">
    <citation type="journal article" date="2021" name="ISME J.">
        <title>Evolutionary origin and ecological implication of a unique nif island in free-living Bradyrhizobium lineages.</title>
        <authorList>
            <person name="Tao J."/>
        </authorList>
    </citation>
    <scope>NUCLEOTIDE SEQUENCE [LARGE SCALE GENOMIC DNA]</scope>
    <source>
        <strain evidence="3">SZCCT0094</strain>
    </source>
</reference>
<dbReference type="InterPro" id="IPR001279">
    <property type="entry name" value="Metallo-B-lactamas"/>
</dbReference>
<proteinExistence type="predicted"/>
<dbReference type="Gene3D" id="3.60.15.10">
    <property type="entry name" value="Ribonuclease Z/Hydroxyacylglutathione hydrolase-like"/>
    <property type="match status" value="1"/>
</dbReference>
<organism evidence="2 3">
    <name type="scientific">Bradyrhizobium denitrificans</name>
    <dbReference type="NCBI Taxonomy" id="2734912"/>
    <lineage>
        <taxon>Bacteria</taxon>
        <taxon>Pseudomonadati</taxon>
        <taxon>Pseudomonadota</taxon>
        <taxon>Alphaproteobacteria</taxon>
        <taxon>Hyphomicrobiales</taxon>
        <taxon>Nitrobacteraceae</taxon>
        <taxon>Bradyrhizobium</taxon>
    </lineage>
</organism>
<evidence type="ECO:0000313" key="3">
    <source>
        <dbReference type="Proteomes" id="UP001314635"/>
    </source>
</evidence>
<gene>
    <name evidence="2" type="ORF">JQ619_27930</name>
</gene>
<dbReference type="PANTHER" id="PTHR46018">
    <property type="entry name" value="ZINC PHOSPHODIESTERASE ELAC PROTEIN 1"/>
    <property type="match status" value="1"/>
</dbReference>
<dbReference type="RefSeq" id="WP_172236764.1">
    <property type="nucleotide sequence ID" value="NZ_JABFDP010000011.1"/>
</dbReference>
<comment type="caution">
    <text evidence="2">The sequence shown here is derived from an EMBL/GenBank/DDBJ whole genome shotgun (WGS) entry which is preliminary data.</text>
</comment>
<evidence type="ECO:0000259" key="1">
    <source>
        <dbReference type="Pfam" id="PF12706"/>
    </source>
</evidence>
<dbReference type="Proteomes" id="UP001314635">
    <property type="component" value="Unassembled WGS sequence"/>
</dbReference>
<protein>
    <submittedName>
        <fullName evidence="2">Ribonuclease Z</fullName>
    </submittedName>
</protein>
<dbReference type="InterPro" id="IPR036866">
    <property type="entry name" value="RibonucZ/Hydroxyglut_hydro"/>
</dbReference>
<dbReference type="SUPFAM" id="SSF56281">
    <property type="entry name" value="Metallo-hydrolase/oxidoreductase"/>
    <property type="match status" value="1"/>
</dbReference>
<dbReference type="EMBL" id="JAFCLK010000031">
    <property type="protein sequence ID" value="MBR1139591.1"/>
    <property type="molecule type" value="Genomic_DNA"/>
</dbReference>
<sequence>MSALVQPRLINDVFGDPGVYLDFRFGRRAMLFDCGDLVPLSHRELLRVADVFVSHRHLDHFCGFDRLLRVHLGRPGALRVVGPAGMIDGIAAKLAAYEWNLLGESSPDFVVDVSEFAAECLADRKVFRARDAFRGEAAQRASLPKGVVFDDGELTIEARALEHNISSLGFALQEAMRINVWTEGLASLGLEVGPWLNTAKSAARRGEGDGTPIEVGNGRFESLGRLREHVLRSGPGQRVAYVTDTAYTPDNAAAIVALARNADHLFIESAFADADAAIARERRHLTATQAGRLAREAGVRRLTTFHYSPRYVDTPDRLQLEAADAFARTPPSALK</sequence>
<evidence type="ECO:0000313" key="2">
    <source>
        <dbReference type="EMBL" id="MBR1139591.1"/>
    </source>
</evidence>
<accession>A0ABS5GG49</accession>
<keyword evidence="3" id="KW-1185">Reference proteome</keyword>
<name>A0ABS5GG49_9BRAD</name>
<dbReference type="PANTHER" id="PTHR46018:SF7">
    <property type="entry name" value="RIBONUCLEASE Z"/>
    <property type="match status" value="1"/>
</dbReference>
<feature type="domain" description="Metallo-beta-lactamase" evidence="1">
    <location>
        <begin position="232"/>
        <end position="307"/>
    </location>
</feature>